<evidence type="ECO:0000313" key="5">
    <source>
        <dbReference type="Proteomes" id="UP000241964"/>
    </source>
</evidence>
<keyword evidence="1" id="KW-0732">Signal</keyword>
<dbReference type="Gene3D" id="2.60.40.380">
    <property type="entry name" value="Purple acid phosphatase-like, N-terminal"/>
    <property type="match status" value="1"/>
</dbReference>
<dbReference type="Proteomes" id="UP000241964">
    <property type="component" value="Unassembled WGS sequence"/>
</dbReference>
<dbReference type="Gene3D" id="3.60.21.10">
    <property type="match status" value="1"/>
</dbReference>
<dbReference type="InterPro" id="IPR015914">
    <property type="entry name" value="PAPs_N"/>
</dbReference>
<comment type="caution">
    <text evidence="4">The sequence shown here is derived from an EMBL/GenBank/DDBJ whole genome shotgun (WGS) entry which is preliminary data.</text>
</comment>
<dbReference type="EMBL" id="PYAS01000007">
    <property type="protein sequence ID" value="PSL27890.1"/>
    <property type="molecule type" value="Genomic_DNA"/>
</dbReference>
<keyword evidence="5" id="KW-1185">Reference proteome</keyword>
<gene>
    <name evidence="4" type="ORF">CLV60_107155</name>
</gene>
<dbReference type="Pfam" id="PF16656">
    <property type="entry name" value="Pur_ac_phosph_N"/>
    <property type="match status" value="1"/>
</dbReference>
<name>A0A2P8G1M9_9BACT</name>
<sequence>MQVLLLSAFLAAHFIPGLLRGPYLQSATSTSIVIRWRTDVPTDSRVAFGLAAGSLIVHVDSMTLVTEHEVKLTGLQPSTRYYYSIGTSQQVLQGDSDNYFETAPPPGQPGKYRIGVFGDCGNNSINQINVRDNLAGLLGNAYMNAWLLLGDNAYQTGSDAEYQSGFFNVYKQKFLKQSPLYPCPGNHDYANNVQRQVDHAVPYYGIFTVPEAGEAGGTASGTEAFYSFDYGNIHFLSLDSYGKEEGTTRLYDTLGTQVQWIKSDLAANTNKEWIVVYWHHPPFTKGSHNSDTEAELVKIRENFIRILERNGVDLVLCGHSHDYERSKLMKGHYGMESSFDAAVHNVSQSSGRYDGSPDSCPYVKKSPENEGTVYVVTGSAGQLGATQAGYPHDALPMADNQHGGALLLEVEGKRLDAKWIASDGLVRDQFTIVKDANVKTSIGIEKGQSINLSASYVGDYLWSNGETTREITVSPAATTDYYVHDAYACLADSITVEVTNPLPVRLISFSGSFEHGIVALHWQTSEEINAGHFVIERSLDGRHFEPIGEVAAAGDSRETRNYSYRDAGISGKAYYRLVEVDLDGRQETSKIISISTINANDDRLRVQPNPSKGKEIVIQIAELLGNCDLTLSDIGGHLLERRNVFSGKDPLDISFGMRNAGIYIITLVINGESITRKVIVE</sequence>
<dbReference type="InterPro" id="IPR026444">
    <property type="entry name" value="Secre_tail"/>
</dbReference>
<dbReference type="PANTHER" id="PTHR45867">
    <property type="entry name" value="PURPLE ACID PHOSPHATASE"/>
    <property type="match status" value="1"/>
</dbReference>
<dbReference type="AlphaFoldDB" id="A0A2P8G1M9"/>
<dbReference type="SUPFAM" id="SSF49363">
    <property type="entry name" value="Purple acid phosphatase, N-terminal domain"/>
    <property type="match status" value="1"/>
</dbReference>
<dbReference type="InterPro" id="IPR004843">
    <property type="entry name" value="Calcineurin-like_PHP"/>
</dbReference>
<dbReference type="GO" id="GO:0046872">
    <property type="term" value="F:metal ion binding"/>
    <property type="evidence" value="ECO:0007669"/>
    <property type="project" value="InterPro"/>
</dbReference>
<dbReference type="OrthoDB" id="9809781at2"/>
<evidence type="ECO:0000259" key="2">
    <source>
        <dbReference type="Pfam" id="PF00149"/>
    </source>
</evidence>
<dbReference type="NCBIfam" id="TIGR04183">
    <property type="entry name" value="Por_Secre_tail"/>
    <property type="match status" value="1"/>
</dbReference>
<evidence type="ECO:0000256" key="1">
    <source>
        <dbReference type="ARBA" id="ARBA00022729"/>
    </source>
</evidence>
<protein>
    <submittedName>
        <fullName evidence="4">Putative secreted protein (Por secretion system target)</fullName>
    </submittedName>
</protein>
<dbReference type="SUPFAM" id="SSF56300">
    <property type="entry name" value="Metallo-dependent phosphatases"/>
    <property type="match status" value="1"/>
</dbReference>
<dbReference type="Pfam" id="PF00149">
    <property type="entry name" value="Metallophos"/>
    <property type="match status" value="1"/>
</dbReference>
<feature type="domain" description="Purple acid phosphatase N-terminal" evidence="3">
    <location>
        <begin position="25"/>
        <end position="94"/>
    </location>
</feature>
<organism evidence="4 5">
    <name type="scientific">Dyadobacter jiangsuensis</name>
    <dbReference type="NCBI Taxonomy" id="1591085"/>
    <lineage>
        <taxon>Bacteria</taxon>
        <taxon>Pseudomonadati</taxon>
        <taxon>Bacteroidota</taxon>
        <taxon>Cytophagia</taxon>
        <taxon>Cytophagales</taxon>
        <taxon>Spirosomataceae</taxon>
        <taxon>Dyadobacter</taxon>
    </lineage>
</organism>
<feature type="domain" description="Calcineurin-like phosphoesterase" evidence="2">
    <location>
        <begin position="113"/>
        <end position="323"/>
    </location>
</feature>
<dbReference type="PANTHER" id="PTHR45867:SF3">
    <property type="entry name" value="ACID PHOSPHATASE TYPE 7"/>
    <property type="match status" value="1"/>
</dbReference>
<dbReference type="InterPro" id="IPR003961">
    <property type="entry name" value="FN3_dom"/>
</dbReference>
<evidence type="ECO:0000259" key="3">
    <source>
        <dbReference type="Pfam" id="PF16656"/>
    </source>
</evidence>
<dbReference type="InterPro" id="IPR008963">
    <property type="entry name" value="Purple_acid_Pase-like_N"/>
</dbReference>
<evidence type="ECO:0000313" key="4">
    <source>
        <dbReference type="EMBL" id="PSL27890.1"/>
    </source>
</evidence>
<dbReference type="CDD" id="cd00063">
    <property type="entry name" value="FN3"/>
    <property type="match status" value="1"/>
</dbReference>
<dbReference type="RefSeq" id="WP_106596375.1">
    <property type="nucleotide sequence ID" value="NZ_PYAS01000007.1"/>
</dbReference>
<dbReference type="InterPro" id="IPR029052">
    <property type="entry name" value="Metallo-depent_PP-like"/>
</dbReference>
<reference evidence="4 5" key="1">
    <citation type="submission" date="2018-03" db="EMBL/GenBank/DDBJ databases">
        <title>Genomic Encyclopedia of Archaeal and Bacterial Type Strains, Phase II (KMG-II): from individual species to whole genera.</title>
        <authorList>
            <person name="Goeker M."/>
        </authorList>
    </citation>
    <scope>NUCLEOTIDE SEQUENCE [LARGE SCALE GENOMIC DNA]</scope>
    <source>
        <strain evidence="4 5">DSM 29057</strain>
    </source>
</reference>
<proteinExistence type="predicted"/>
<dbReference type="GO" id="GO:0003993">
    <property type="term" value="F:acid phosphatase activity"/>
    <property type="evidence" value="ECO:0007669"/>
    <property type="project" value="InterPro"/>
</dbReference>
<accession>A0A2P8G1M9</accession>